<keyword evidence="1" id="KW-0560">Oxidoreductase</keyword>
<dbReference type="GO" id="GO:0016491">
    <property type="term" value="F:oxidoreductase activity"/>
    <property type="evidence" value="ECO:0007669"/>
    <property type="project" value="UniProtKB-KW"/>
</dbReference>
<dbReference type="PROSITE" id="PS00061">
    <property type="entry name" value="ADH_SHORT"/>
    <property type="match status" value="1"/>
</dbReference>
<sequence>MDLNGVAAIVTGGASGLGNATATMLAAAGAKVAIFDLNEDVGARAAQTIGGAFFKVNVADDASVSDAIAAAQAVHGPARVLVNCAGVAPAIRIVNKEGQPHPLDAFRKTVEVNLIGTFNMISKFAAALIAAGIEGEEAGVVVNTASVAAYDGQIGQAAYASSKGGVVGLTLPAARDLAQHRIRVVTIAPGIFLTPMLMGLPQAAQDSLGTQVPHPSRLGKPEEYAQMVAAIVANPMLNGEVIRLDGAIRMAPR</sequence>
<dbReference type="InterPro" id="IPR020904">
    <property type="entry name" value="Sc_DH/Rdtase_CS"/>
</dbReference>
<dbReference type="PRINTS" id="PR00081">
    <property type="entry name" value="GDHRDH"/>
</dbReference>
<proteinExistence type="inferred from homology"/>
<evidence type="ECO:0000313" key="4">
    <source>
        <dbReference type="Proteomes" id="UP000321250"/>
    </source>
</evidence>
<dbReference type="InterPro" id="IPR002347">
    <property type="entry name" value="SDR_fam"/>
</dbReference>
<dbReference type="PRINTS" id="PR00080">
    <property type="entry name" value="SDRFAMILY"/>
</dbReference>
<protein>
    <submittedName>
        <fullName evidence="3">SDR family NAD(P)-dependent oxidoreductase</fullName>
    </submittedName>
</protein>
<dbReference type="SUPFAM" id="SSF51735">
    <property type="entry name" value="NAD(P)-binding Rossmann-fold domains"/>
    <property type="match status" value="1"/>
</dbReference>
<organism evidence="3 4">
    <name type="scientific">Sphingomonas ginsenosidivorax</name>
    <dbReference type="NCBI Taxonomy" id="862135"/>
    <lineage>
        <taxon>Bacteria</taxon>
        <taxon>Pseudomonadati</taxon>
        <taxon>Pseudomonadota</taxon>
        <taxon>Alphaproteobacteria</taxon>
        <taxon>Sphingomonadales</taxon>
        <taxon>Sphingomonadaceae</taxon>
        <taxon>Sphingomonas</taxon>
    </lineage>
</organism>
<accession>A0A5C6UDM6</accession>
<dbReference type="EMBL" id="VOQR01000001">
    <property type="protein sequence ID" value="TXC70226.1"/>
    <property type="molecule type" value="Genomic_DNA"/>
</dbReference>
<dbReference type="PANTHER" id="PTHR43658">
    <property type="entry name" value="SHORT-CHAIN DEHYDROGENASE/REDUCTASE"/>
    <property type="match status" value="1"/>
</dbReference>
<dbReference type="Proteomes" id="UP000321250">
    <property type="component" value="Unassembled WGS sequence"/>
</dbReference>
<dbReference type="RefSeq" id="WP_147080222.1">
    <property type="nucleotide sequence ID" value="NZ_VOQR01000001.1"/>
</dbReference>
<evidence type="ECO:0000256" key="2">
    <source>
        <dbReference type="RuleBase" id="RU000363"/>
    </source>
</evidence>
<name>A0A5C6UDM6_9SPHN</name>
<dbReference type="OrthoDB" id="9795647at2"/>
<dbReference type="Pfam" id="PF00106">
    <property type="entry name" value="adh_short"/>
    <property type="match status" value="1"/>
</dbReference>
<keyword evidence="4" id="KW-1185">Reference proteome</keyword>
<dbReference type="AlphaFoldDB" id="A0A5C6UDM6"/>
<dbReference type="Gene3D" id="3.40.50.720">
    <property type="entry name" value="NAD(P)-binding Rossmann-like Domain"/>
    <property type="match status" value="1"/>
</dbReference>
<comment type="similarity">
    <text evidence="2">Belongs to the short-chain dehydrogenases/reductases (SDR) family.</text>
</comment>
<comment type="caution">
    <text evidence="3">The sequence shown here is derived from an EMBL/GenBank/DDBJ whole genome shotgun (WGS) entry which is preliminary data.</text>
</comment>
<dbReference type="InterPro" id="IPR036291">
    <property type="entry name" value="NAD(P)-bd_dom_sf"/>
</dbReference>
<evidence type="ECO:0000313" key="3">
    <source>
        <dbReference type="EMBL" id="TXC70226.1"/>
    </source>
</evidence>
<gene>
    <name evidence="3" type="ORF">FSB78_04145</name>
</gene>
<dbReference type="PANTHER" id="PTHR43658:SF8">
    <property type="entry name" value="17-BETA-HYDROXYSTEROID DEHYDROGENASE 14-RELATED"/>
    <property type="match status" value="1"/>
</dbReference>
<evidence type="ECO:0000256" key="1">
    <source>
        <dbReference type="ARBA" id="ARBA00023002"/>
    </source>
</evidence>
<reference evidence="3 4" key="1">
    <citation type="journal article" date="2013" name="Antonie Van Leeuwenhoek">
        <title>Sphingomonas ginsenosidivorax sp. nov., with the ability to transform ginsenosides.</title>
        <authorList>
            <person name="Jin X.F."/>
            <person name="Kim J.K."/>
            <person name="Liu Q.M."/>
            <person name="Kang M.S."/>
            <person name="He D."/>
            <person name="Jin F.X."/>
            <person name="Kim S.C."/>
            <person name="Im W.T."/>
        </authorList>
    </citation>
    <scope>NUCLEOTIDE SEQUENCE [LARGE SCALE GENOMIC DNA]</scope>
    <source>
        <strain evidence="3 4">KHI67</strain>
    </source>
</reference>